<organism evidence="1 2">
    <name type="scientific">Suillus luteus UH-Slu-Lm8-n1</name>
    <dbReference type="NCBI Taxonomy" id="930992"/>
    <lineage>
        <taxon>Eukaryota</taxon>
        <taxon>Fungi</taxon>
        <taxon>Dikarya</taxon>
        <taxon>Basidiomycota</taxon>
        <taxon>Agaricomycotina</taxon>
        <taxon>Agaricomycetes</taxon>
        <taxon>Agaricomycetidae</taxon>
        <taxon>Boletales</taxon>
        <taxon>Suillineae</taxon>
        <taxon>Suillaceae</taxon>
        <taxon>Suillus</taxon>
    </lineage>
</organism>
<accession>A0A0C9Z3B4</accession>
<feature type="non-terminal residue" evidence="1">
    <location>
        <position position="1"/>
    </location>
</feature>
<dbReference type="Proteomes" id="UP000054485">
    <property type="component" value="Unassembled WGS sequence"/>
</dbReference>
<dbReference type="InParanoid" id="A0A0C9Z3B4"/>
<name>A0A0C9Z3B4_9AGAM</name>
<dbReference type="OrthoDB" id="2662702at2759"/>
<dbReference type="EMBL" id="KN836537">
    <property type="protein sequence ID" value="KIK31915.1"/>
    <property type="molecule type" value="Genomic_DNA"/>
</dbReference>
<evidence type="ECO:0000313" key="2">
    <source>
        <dbReference type="Proteomes" id="UP000054485"/>
    </source>
</evidence>
<dbReference type="AlphaFoldDB" id="A0A0C9Z3B4"/>
<proteinExistence type="predicted"/>
<evidence type="ECO:0000313" key="1">
    <source>
        <dbReference type="EMBL" id="KIK31915.1"/>
    </source>
</evidence>
<protein>
    <submittedName>
        <fullName evidence="1">Uncharacterized protein</fullName>
    </submittedName>
</protein>
<reference evidence="1 2" key="1">
    <citation type="submission" date="2014-04" db="EMBL/GenBank/DDBJ databases">
        <authorList>
            <consortium name="DOE Joint Genome Institute"/>
            <person name="Kuo A."/>
            <person name="Ruytinx J."/>
            <person name="Rineau F."/>
            <person name="Colpaert J."/>
            <person name="Kohler A."/>
            <person name="Nagy L.G."/>
            <person name="Floudas D."/>
            <person name="Copeland A."/>
            <person name="Barry K.W."/>
            <person name="Cichocki N."/>
            <person name="Veneault-Fourrey C."/>
            <person name="LaButti K."/>
            <person name="Lindquist E.A."/>
            <person name="Lipzen A."/>
            <person name="Lundell T."/>
            <person name="Morin E."/>
            <person name="Murat C."/>
            <person name="Sun H."/>
            <person name="Tunlid A."/>
            <person name="Henrissat B."/>
            <person name="Grigoriev I.V."/>
            <person name="Hibbett D.S."/>
            <person name="Martin F."/>
            <person name="Nordberg H.P."/>
            <person name="Cantor M.N."/>
            <person name="Hua S.X."/>
        </authorList>
    </citation>
    <scope>NUCLEOTIDE SEQUENCE [LARGE SCALE GENOMIC DNA]</scope>
    <source>
        <strain evidence="1 2">UH-Slu-Lm8-n1</strain>
    </source>
</reference>
<dbReference type="HOGENOM" id="CLU_099691_3_0_1"/>
<gene>
    <name evidence="1" type="ORF">CY34DRAFT_31663</name>
</gene>
<keyword evidence="2" id="KW-1185">Reference proteome</keyword>
<reference evidence="2" key="2">
    <citation type="submission" date="2015-01" db="EMBL/GenBank/DDBJ databases">
        <title>Evolutionary Origins and Diversification of the Mycorrhizal Mutualists.</title>
        <authorList>
            <consortium name="DOE Joint Genome Institute"/>
            <consortium name="Mycorrhizal Genomics Consortium"/>
            <person name="Kohler A."/>
            <person name="Kuo A."/>
            <person name="Nagy L.G."/>
            <person name="Floudas D."/>
            <person name="Copeland A."/>
            <person name="Barry K.W."/>
            <person name="Cichocki N."/>
            <person name="Veneault-Fourrey C."/>
            <person name="LaButti K."/>
            <person name="Lindquist E.A."/>
            <person name="Lipzen A."/>
            <person name="Lundell T."/>
            <person name="Morin E."/>
            <person name="Murat C."/>
            <person name="Riley R."/>
            <person name="Ohm R."/>
            <person name="Sun H."/>
            <person name="Tunlid A."/>
            <person name="Henrissat B."/>
            <person name="Grigoriev I.V."/>
            <person name="Hibbett D.S."/>
            <person name="Martin F."/>
        </authorList>
    </citation>
    <scope>NUCLEOTIDE SEQUENCE [LARGE SCALE GENOMIC DNA]</scope>
    <source>
        <strain evidence="2">UH-Slu-Lm8-n1</strain>
    </source>
</reference>
<feature type="non-terminal residue" evidence="1">
    <location>
        <position position="60"/>
    </location>
</feature>
<sequence>QKLAFKIVHSSTFLLPEWKQKLTDLKLAVRIMPRDVSTRWNSTFDMLEFAIKYRQAVDAM</sequence>